<gene>
    <name evidence="1" type="ORF">KIW84_013795</name>
</gene>
<accession>A0A9D5BLE0</accession>
<protein>
    <submittedName>
        <fullName evidence="1">Uncharacterized protein</fullName>
    </submittedName>
</protein>
<dbReference type="Gramene" id="Psat01G0379500-T1">
    <property type="protein sequence ID" value="KAI5445700.1"/>
    <property type="gene ID" value="KIW84_013795"/>
</dbReference>
<dbReference type="Proteomes" id="UP001058974">
    <property type="component" value="Chromosome 1"/>
</dbReference>
<evidence type="ECO:0000313" key="1">
    <source>
        <dbReference type="EMBL" id="KAI5445700.1"/>
    </source>
</evidence>
<organism evidence="1 2">
    <name type="scientific">Pisum sativum</name>
    <name type="common">Garden pea</name>
    <name type="synonym">Lathyrus oleraceus</name>
    <dbReference type="NCBI Taxonomy" id="3888"/>
    <lineage>
        <taxon>Eukaryota</taxon>
        <taxon>Viridiplantae</taxon>
        <taxon>Streptophyta</taxon>
        <taxon>Embryophyta</taxon>
        <taxon>Tracheophyta</taxon>
        <taxon>Spermatophyta</taxon>
        <taxon>Magnoliopsida</taxon>
        <taxon>eudicotyledons</taxon>
        <taxon>Gunneridae</taxon>
        <taxon>Pentapetalae</taxon>
        <taxon>rosids</taxon>
        <taxon>fabids</taxon>
        <taxon>Fabales</taxon>
        <taxon>Fabaceae</taxon>
        <taxon>Papilionoideae</taxon>
        <taxon>50 kb inversion clade</taxon>
        <taxon>NPAAA clade</taxon>
        <taxon>Hologalegina</taxon>
        <taxon>IRL clade</taxon>
        <taxon>Fabeae</taxon>
        <taxon>Lathyrus</taxon>
    </lineage>
</organism>
<dbReference type="AlphaFoldDB" id="A0A9D5BLE0"/>
<name>A0A9D5BLE0_PEA</name>
<sequence length="138" mass="16263">MFFHTFLKSRNKHNGIYAFVHFKNRLQESFHSRPKLEGVEFNRIFVEDNSSLEVPFSLIDMKEVIWNSRLSLALWGHALNWLLIDLEDEWKNGLWCWNLRFNPELSATTIFETEDLFNILTNICPAPNAADILHLISL</sequence>
<proteinExistence type="predicted"/>
<evidence type="ECO:0000313" key="2">
    <source>
        <dbReference type="Proteomes" id="UP001058974"/>
    </source>
</evidence>
<keyword evidence="2" id="KW-1185">Reference proteome</keyword>
<comment type="caution">
    <text evidence="1">The sequence shown here is derived from an EMBL/GenBank/DDBJ whole genome shotgun (WGS) entry which is preliminary data.</text>
</comment>
<dbReference type="EMBL" id="JAMSHJ010000001">
    <property type="protein sequence ID" value="KAI5445700.1"/>
    <property type="molecule type" value="Genomic_DNA"/>
</dbReference>
<reference evidence="1 2" key="1">
    <citation type="journal article" date="2022" name="Nat. Genet.">
        <title>Improved pea reference genome and pan-genome highlight genomic features and evolutionary characteristics.</title>
        <authorList>
            <person name="Yang T."/>
            <person name="Liu R."/>
            <person name="Luo Y."/>
            <person name="Hu S."/>
            <person name="Wang D."/>
            <person name="Wang C."/>
            <person name="Pandey M.K."/>
            <person name="Ge S."/>
            <person name="Xu Q."/>
            <person name="Li N."/>
            <person name="Li G."/>
            <person name="Huang Y."/>
            <person name="Saxena R.K."/>
            <person name="Ji Y."/>
            <person name="Li M."/>
            <person name="Yan X."/>
            <person name="He Y."/>
            <person name="Liu Y."/>
            <person name="Wang X."/>
            <person name="Xiang C."/>
            <person name="Varshney R.K."/>
            <person name="Ding H."/>
            <person name="Gao S."/>
            <person name="Zong X."/>
        </authorList>
    </citation>
    <scope>NUCLEOTIDE SEQUENCE [LARGE SCALE GENOMIC DNA]</scope>
    <source>
        <strain evidence="1 2">cv. Zhongwan 6</strain>
    </source>
</reference>